<proteinExistence type="predicted"/>
<feature type="transmembrane region" description="Helical" evidence="1">
    <location>
        <begin position="164"/>
        <end position="184"/>
    </location>
</feature>
<feature type="transmembrane region" description="Helical" evidence="1">
    <location>
        <begin position="212"/>
        <end position="229"/>
    </location>
</feature>
<keyword evidence="1" id="KW-0812">Transmembrane</keyword>
<keyword evidence="1" id="KW-1133">Transmembrane helix</keyword>
<organism evidence="2">
    <name type="scientific">uncultured Poseidoniia archaeon</name>
    <dbReference type="NCBI Taxonomy" id="1697135"/>
    <lineage>
        <taxon>Archaea</taxon>
        <taxon>Methanobacteriati</taxon>
        <taxon>Thermoplasmatota</taxon>
        <taxon>Candidatus Poseidoniia</taxon>
        <taxon>environmental samples</taxon>
    </lineage>
</organism>
<feature type="transmembrane region" description="Helical" evidence="1">
    <location>
        <begin position="106"/>
        <end position="124"/>
    </location>
</feature>
<feature type="transmembrane region" description="Helical" evidence="1">
    <location>
        <begin position="136"/>
        <end position="152"/>
    </location>
</feature>
<keyword evidence="1" id="KW-0472">Membrane</keyword>
<evidence type="ECO:0000256" key="1">
    <source>
        <dbReference type="SAM" id="Phobius"/>
    </source>
</evidence>
<dbReference type="AlphaFoldDB" id="A0A1B1TC76"/>
<sequence length="230" mass="25778">MKQWTLLIRDKWGTKMDEKLANNLTIDHVSHSIGGFGGHAFRRITHISMFIIPLLYYQSGNEIASYFNINPQQFVSLVCITILLIEAIRLKSGLVIIGQREYESNQISALAWGALSVSLVFLIVPEQNYDGLKSGMYGIPLIFGLTFVDPLMGEVKRQKKDIKMAIIVGLFCSYSIWLGCSLWLDTPLIISILLAPLTVLGEIPQVKYIDDNATMILFPLAALMILLPFV</sequence>
<accession>A0A1B1TC76</accession>
<name>A0A1B1TC76_9ARCH</name>
<reference evidence="2" key="1">
    <citation type="submission" date="2014-11" db="EMBL/GenBank/DDBJ databases">
        <authorList>
            <person name="Zhu J."/>
            <person name="Qi W."/>
            <person name="Song R."/>
        </authorList>
    </citation>
    <scope>NUCLEOTIDE SEQUENCE</scope>
</reference>
<evidence type="ECO:0000313" key="2">
    <source>
        <dbReference type="EMBL" id="ANV79873.1"/>
    </source>
</evidence>
<dbReference type="EMBL" id="KP211856">
    <property type="protein sequence ID" value="ANV79873.1"/>
    <property type="molecule type" value="Genomic_DNA"/>
</dbReference>
<reference evidence="2" key="2">
    <citation type="journal article" date="2015" name="ISME J.">
        <title>A new class of marine Euryarchaeota group II from the Mediterranean deep chlorophyll maximum.</title>
        <authorList>
            <person name="Martin-Cuadrado A.B."/>
            <person name="Garcia-Heredia I."/>
            <person name="Molto A.G."/>
            <person name="Lopez-Ubeda R."/>
            <person name="Kimes N."/>
            <person name="Lopez-Garcia P."/>
            <person name="Moreira D."/>
            <person name="Rodriguez-Valera F."/>
        </authorList>
    </citation>
    <scope>NUCLEOTIDE SEQUENCE</scope>
</reference>
<protein>
    <submittedName>
        <fullName evidence="2">Putative membrane protein</fullName>
    </submittedName>
</protein>